<dbReference type="GO" id="GO:0005524">
    <property type="term" value="F:ATP binding"/>
    <property type="evidence" value="ECO:0007669"/>
    <property type="project" value="InterPro"/>
</dbReference>
<sequence length="138" mass="14859">MAKPLRSIVLVCGDGPNLCAKIAHFGATDLVGELPETETDQGTRGYMAPELIASGAPSRRSDVYVLGGGGGLVAEGGGETMWWWVDWRLRDSFPVDAVEAMTTLALRCMAKDAVARPEMSWVAAKVSKLFLESQDWAD</sequence>
<evidence type="ECO:0000259" key="1">
    <source>
        <dbReference type="PROSITE" id="PS50011"/>
    </source>
</evidence>
<dbReference type="GO" id="GO:0004672">
    <property type="term" value="F:protein kinase activity"/>
    <property type="evidence" value="ECO:0007669"/>
    <property type="project" value="InterPro"/>
</dbReference>
<dbReference type="PROSITE" id="PS50011">
    <property type="entry name" value="PROTEIN_KINASE_DOM"/>
    <property type="match status" value="1"/>
</dbReference>
<proteinExistence type="predicted"/>
<dbReference type="Gene3D" id="1.10.510.10">
    <property type="entry name" value="Transferase(Phosphotransferase) domain 1"/>
    <property type="match status" value="1"/>
</dbReference>
<dbReference type="InterPro" id="IPR000719">
    <property type="entry name" value="Prot_kinase_dom"/>
</dbReference>
<organism evidence="2">
    <name type="scientific">Oryza glaberrima</name>
    <name type="common">African rice</name>
    <dbReference type="NCBI Taxonomy" id="4538"/>
    <lineage>
        <taxon>Eukaryota</taxon>
        <taxon>Viridiplantae</taxon>
        <taxon>Streptophyta</taxon>
        <taxon>Embryophyta</taxon>
        <taxon>Tracheophyta</taxon>
        <taxon>Spermatophyta</taxon>
        <taxon>Magnoliopsida</taxon>
        <taxon>Liliopsida</taxon>
        <taxon>Poales</taxon>
        <taxon>Poaceae</taxon>
        <taxon>BOP clade</taxon>
        <taxon>Oryzoideae</taxon>
        <taxon>Oryzeae</taxon>
        <taxon>Oryzinae</taxon>
        <taxon>Oryza</taxon>
    </lineage>
</organism>
<dbReference type="EMBL" id="AP018865">
    <property type="protein sequence ID" value="BBF89611.1"/>
    <property type="molecule type" value="Genomic_DNA"/>
</dbReference>
<dbReference type="PANTHER" id="PTHR46863">
    <property type="entry name" value="OS09G0572100 PROTEIN"/>
    <property type="match status" value="1"/>
</dbReference>
<accession>A0A679BBR5</accession>
<dbReference type="InterPro" id="IPR011009">
    <property type="entry name" value="Kinase-like_dom_sf"/>
</dbReference>
<dbReference type="AlphaFoldDB" id="A0A679BBR5"/>
<gene>
    <name evidence="2" type="primary">Ogla0117M13.43</name>
</gene>
<feature type="domain" description="Protein kinase" evidence="1">
    <location>
        <begin position="1"/>
        <end position="131"/>
    </location>
</feature>
<evidence type="ECO:0000313" key="2">
    <source>
        <dbReference type="EMBL" id="BBF89611.1"/>
    </source>
</evidence>
<dbReference type="PANTHER" id="PTHR46863:SF1">
    <property type="entry name" value="PROTEIN KINASE SUPERFAMILY PROTEIN"/>
    <property type="match status" value="1"/>
</dbReference>
<protein>
    <recommendedName>
        <fullName evidence="1">Protein kinase domain-containing protein</fullName>
    </recommendedName>
</protein>
<reference evidence="2" key="1">
    <citation type="submission" date="2018-08" db="EMBL/GenBank/DDBJ databases">
        <title>Oryza glaberrima genomic DNA, chromosome 11, BAC clone:Ogla0117M13.</title>
        <authorList>
            <person name="Wu J."/>
            <person name="Kanamori H."/>
        </authorList>
    </citation>
    <scope>NUCLEOTIDE SEQUENCE</scope>
    <source>
        <strain evidence="2">IRGC104038</strain>
    </source>
</reference>
<name>A0A679BBR5_ORYGL</name>
<dbReference type="SUPFAM" id="SSF56112">
    <property type="entry name" value="Protein kinase-like (PK-like)"/>
    <property type="match status" value="1"/>
</dbReference>